<sequence>MTLIHVNKTQVDSTYILSIKISRTIELVYCSFIR</sequence>
<dbReference type="EMBL" id="GBRH01260285">
    <property type="protein sequence ID" value="JAD37610.1"/>
    <property type="molecule type" value="Transcribed_RNA"/>
</dbReference>
<reference evidence="1" key="2">
    <citation type="journal article" date="2015" name="Data Brief">
        <title>Shoot transcriptome of the giant reed, Arundo donax.</title>
        <authorList>
            <person name="Barrero R.A."/>
            <person name="Guerrero F.D."/>
            <person name="Moolhuijzen P."/>
            <person name="Goolsby J.A."/>
            <person name="Tidwell J."/>
            <person name="Bellgard S.E."/>
            <person name="Bellgard M.I."/>
        </authorList>
    </citation>
    <scope>NUCLEOTIDE SEQUENCE</scope>
    <source>
        <tissue evidence="1">Shoot tissue taken approximately 20 cm above the soil surface</tissue>
    </source>
</reference>
<protein>
    <submittedName>
        <fullName evidence="1">Uncharacterized protein</fullName>
    </submittedName>
</protein>
<organism evidence="1">
    <name type="scientific">Arundo donax</name>
    <name type="common">Giant reed</name>
    <name type="synonym">Donax arundinaceus</name>
    <dbReference type="NCBI Taxonomy" id="35708"/>
    <lineage>
        <taxon>Eukaryota</taxon>
        <taxon>Viridiplantae</taxon>
        <taxon>Streptophyta</taxon>
        <taxon>Embryophyta</taxon>
        <taxon>Tracheophyta</taxon>
        <taxon>Spermatophyta</taxon>
        <taxon>Magnoliopsida</taxon>
        <taxon>Liliopsida</taxon>
        <taxon>Poales</taxon>
        <taxon>Poaceae</taxon>
        <taxon>PACMAD clade</taxon>
        <taxon>Arundinoideae</taxon>
        <taxon>Arundineae</taxon>
        <taxon>Arundo</taxon>
    </lineage>
</organism>
<evidence type="ECO:0000313" key="1">
    <source>
        <dbReference type="EMBL" id="JAD37610.1"/>
    </source>
</evidence>
<proteinExistence type="predicted"/>
<reference evidence="1" key="1">
    <citation type="submission" date="2014-09" db="EMBL/GenBank/DDBJ databases">
        <authorList>
            <person name="Magalhaes I.L.F."/>
            <person name="Oliveira U."/>
            <person name="Santos F.R."/>
            <person name="Vidigal T.H.D.A."/>
            <person name="Brescovit A.D."/>
            <person name="Santos A.J."/>
        </authorList>
    </citation>
    <scope>NUCLEOTIDE SEQUENCE</scope>
    <source>
        <tissue evidence="1">Shoot tissue taken approximately 20 cm above the soil surface</tissue>
    </source>
</reference>
<accession>A0A0A8ZLL9</accession>
<name>A0A0A8ZLL9_ARUDO</name>
<dbReference type="AlphaFoldDB" id="A0A0A8ZLL9"/>